<reference evidence="3 4" key="1">
    <citation type="submission" date="2011-02" db="EMBL/GenBank/DDBJ databases">
        <title>The Genome Sequence of Sphaeroforma arctica JP610.</title>
        <authorList>
            <consortium name="The Broad Institute Genome Sequencing Platform"/>
            <person name="Russ C."/>
            <person name="Cuomo C."/>
            <person name="Young S.K."/>
            <person name="Zeng Q."/>
            <person name="Gargeya S."/>
            <person name="Alvarado L."/>
            <person name="Berlin A."/>
            <person name="Chapman S.B."/>
            <person name="Chen Z."/>
            <person name="Freedman E."/>
            <person name="Gellesch M."/>
            <person name="Goldberg J."/>
            <person name="Griggs A."/>
            <person name="Gujja S."/>
            <person name="Heilman E."/>
            <person name="Heiman D."/>
            <person name="Howarth C."/>
            <person name="Mehta T."/>
            <person name="Neiman D."/>
            <person name="Pearson M."/>
            <person name="Roberts A."/>
            <person name="Saif S."/>
            <person name="Shea T."/>
            <person name="Shenoy N."/>
            <person name="Sisk P."/>
            <person name="Stolte C."/>
            <person name="Sykes S."/>
            <person name="White J."/>
            <person name="Yandava C."/>
            <person name="Burger G."/>
            <person name="Gray M.W."/>
            <person name="Holland P.W.H."/>
            <person name="King N."/>
            <person name="Lang F.B.F."/>
            <person name="Roger A.J."/>
            <person name="Ruiz-Trillo I."/>
            <person name="Haas B."/>
            <person name="Nusbaum C."/>
            <person name="Birren B."/>
        </authorList>
    </citation>
    <scope>NUCLEOTIDE SEQUENCE [LARGE SCALE GENOMIC DNA]</scope>
    <source>
        <strain evidence="3 4">JP610</strain>
    </source>
</reference>
<keyword evidence="1" id="KW-0129">CBS domain</keyword>
<dbReference type="AlphaFoldDB" id="A0A0L0F5E5"/>
<proteinExistence type="predicted"/>
<dbReference type="SUPFAM" id="SSF54631">
    <property type="entry name" value="CBS-domain pair"/>
    <property type="match status" value="1"/>
</dbReference>
<feature type="domain" description="CBS" evidence="2">
    <location>
        <begin position="1"/>
        <end position="37"/>
    </location>
</feature>
<dbReference type="GeneID" id="25916164"/>
<dbReference type="Gene3D" id="3.10.580.10">
    <property type="entry name" value="CBS-domain"/>
    <property type="match status" value="1"/>
</dbReference>
<dbReference type="OrthoDB" id="418595at2759"/>
<dbReference type="InterPro" id="IPR000644">
    <property type="entry name" value="CBS_dom"/>
</dbReference>
<dbReference type="Pfam" id="PF00571">
    <property type="entry name" value="CBS"/>
    <property type="match status" value="1"/>
</dbReference>
<protein>
    <recommendedName>
        <fullName evidence="2">CBS domain-containing protein</fullName>
    </recommendedName>
</protein>
<dbReference type="RefSeq" id="XP_014145698.1">
    <property type="nucleotide sequence ID" value="XM_014290223.1"/>
</dbReference>
<organism evidence="3 4">
    <name type="scientific">Sphaeroforma arctica JP610</name>
    <dbReference type="NCBI Taxonomy" id="667725"/>
    <lineage>
        <taxon>Eukaryota</taxon>
        <taxon>Ichthyosporea</taxon>
        <taxon>Ichthyophonida</taxon>
        <taxon>Sphaeroforma</taxon>
    </lineage>
</organism>
<evidence type="ECO:0000259" key="2">
    <source>
        <dbReference type="PROSITE" id="PS51371"/>
    </source>
</evidence>
<accession>A0A0L0F5E5</accession>
<feature type="non-terminal residue" evidence="3">
    <location>
        <position position="60"/>
    </location>
</feature>
<evidence type="ECO:0000256" key="1">
    <source>
        <dbReference type="PROSITE-ProRule" id="PRU00703"/>
    </source>
</evidence>
<name>A0A0L0F5E5_9EUKA</name>
<dbReference type="InterPro" id="IPR046342">
    <property type="entry name" value="CBS_dom_sf"/>
</dbReference>
<dbReference type="Proteomes" id="UP000054560">
    <property type="component" value="Unassembled WGS sequence"/>
</dbReference>
<gene>
    <name evidence="3" type="ORF">SARC_15660</name>
</gene>
<keyword evidence="4" id="KW-1185">Reference proteome</keyword>
<evidence type="ECO:0000313" key="3">
    <source>
        <dbReference type="EMBL" id="KNC71796.1"/>
    </source>
</evidence>
<evidence type="ECO:0000313" key="4">
    <source>
        <dbReference type="Proteomes" id="UP000054560"/>
    </source>
</evidence>
<dbReference type="EMBL" id="KQ248112">
    <property type="protein sequence ID" value="KNC71796.1"/>
    <property type="molecule type" value="Genomic_DNA"/>
</dbReference>
<sequence>MNKHRVHRLMVVNKDEQLVGVISQFGLLRVLYENIDALYNSPDSPISAFGLRKEVVTVQE</sequence>
<dbReference type="PROSITE" id="PS51371">
    <property type="entry name" value="CBS"/>
    <property type="match status" value="1"/>
</dbReference>